<dbReference type="Pfam" id="PF21223">
    <property type="entry name" value="TPPII_Ig-like-1"/>
    <property type="match status" value="1"/>
</dbReference>
<evidence type="ECO:0000256" key="7">
    <source>
        <dbReference type="ARBA" id="ARBA00022825"/>
    </source>
</evidence>
<dbReference type="InterPro" id="IPR048383">
    <property type="entry name" value="TPPII_Ig-like-1"/>
</dbReference>
<keyword evidence="6 8" id="KW-0378">Hydrolase</keyword>
<comment type="caution">
    <text evidence="14">The sequence shown here is derived from an EMBL/GenBank/DDBJ whole genome shotgun (WGS) entry which is preliminary data.</text>
</comment>
<name>A0A1X2IXE8_9FUNG</name>
<dbReference type="PROSITE" id="PS51892">
    <property type="entry name" value="SUBTILASE"/>
    <property type="match status" value="1"/>
</dbReference>
<dbReference type="InterPro" id="IPR050131">
    <property type="entry name" value="Peptidase_S8_subtilisin-like"/>
</dbReference>
<keyword evidence="4" id="KW-0031">Aminopeptidase</keyword>
<feature type="active site" description="Charge relay system" evidence="8">
    <location>
        <position position="466"/>
    </location>
</feature>
<reference evidence="14 15" key="1">
    <citation type="submission" date="2016-07" db="EMBL/GenBank/DDBJ databases">
        <title>Pervasive Adenine N6-methylation of Active Genes in Fungi.</title>
        <authorList>
            <consortium name="DOE Joint Genome Institute"/>
            <person name="Mondo S.J."/>
            <person name="Dannebaum R.O."/>
            <person name="Kuo R.C."/>
            <person name="Labutti K."/>
            <person name="Haridas S."/>
            <person name="Kuo A."/>
            <person name="Salamov A."/>
            <person name="Ahrendt S.R."/>
            <person name="Lipzen A."/>
            <person name="Sullivan W."/>
            <person name="Andreopoulos W.B."/>
            <person name="Clum A."/>
            <person name="Lindquist E."/>
            <person name="Daum C."/>
            <person name="Ramamoorthy G.K."/>
            <person name="Gryganskyi A."/>
            <person name="Culley D."/>
            <person name="Magnuson J.K."/>
            <person name="James T.Y."/>
            <person name="O'Malley M.A."/>
            <person name="Stajich J.E."/>
            <person name="Spatafora J.W."/>
            <person name="Visel A."/>
            <person name="Grigoriev I.V."/>
        </authorList>
    </citation>
    <scope>NUCLEOTIDE SEQUENCE [LARGE SCALE GENOMIC DNA]</scope>
    <source>
        <strain evidence="14 15">NRRL 1336</strain>
    </source>
</reference>
<proteinExistence type="inferred from homology"/>
<dbReference type="PANTHER" id="PTHR43806:SF14">
    <property type="entry name" value="TRIPEPTIDYL-PEPTIDASE 2"/>
    <property type="match status" value="1"/>
</dbReference>
<dbReference type="PANTHER" id="PTHR43806">
    <property type="entry name" value="PEPTIDASE S8"/>
    <property type="match status" value="1"/>
</dbReference>
<evidence type="ECO:0000256" key="3">
    <source>
        <dbReference type="ARBA" id="ARBA00012462"/>
    </source>
</evidence>
<dbReference type="Pfam" id="PF21316">
    <property type="entry name" value="TPPII_GBD"/>
    <property type="match status" value="1"/>
</dbReference>
<keyword evidence="9" id="KW-0175">Coiled coil</keyword>
<feature type="coiled-coil region" evidence="9">
    <location>
        <begin position="180"/>
        <end position="207"/>
    </location>
</feature>
<dbReference type="GO" id="GO:0008240">
    <property type="term" value="F:tripeptidyl-peptidase activity"/>
    <property type="evidence" value="ECO:0007669"/>
    <property type="project" value="UniProtKB-EC"/>
</dbReference>
<dbReference type="Gene3D" id="2.60.40.3170">
    <property type="match status" value="1"/>
</dbReference>
<dbReference type="SUPFAM" id="SSF52743">
    <property type="entry name" value="Subtilisin-like"/>
    <property type="match status" value="1"/>
</dbReference>
<evidence type="ECO:0000256" key="8">
    <source>
        <dbReference type="PROSITE-ProRule" id="PRU01240"/>
    </source>
</evidence>
<evidence type="ECO:0000256" key="4">
    <source>
        <dbReference type="ARBA" id="ARBA00022438"/>
    </source>
</evidence>
<evidence type="ECO:0000259" key="13">
    <source>
        <dbReference type="Pfam" id="PF21316"/>
    </source>
</evidence>
<evidence type="ECO:0000256" key="2">
    <source>
        <dbReference type="ARBA" id="ARBA00011073"/>
    </source>
</evidence>
<dbReference type="GO" id="GO:0004177">
    <property type="term" value="F:aminopeptidase activity"/>
    <property type="evidence" value="ECO:0007669"/>
    <property type="project" value="UniProtKB-KW"/>
</dbReference>
<dbReference type="Gene3D" id="2.20.25.690">
    <property type="match status" value="1"/>
</dbReference>
<evidence type="ECO:0000259" key="11">
    <source>
        <dbReference type="Pfam" id="PF12580"/>
    </source>
</evidence>
<evidence type="ECO:0000259" key="12">
    <source>
        <dbReference type="Pfam" id="PF21223"/>
    </source>
</evidence>
<comment type="catalytic activity">
    <reaction evidence="1">
        <text>Release of an N-terminal tripeptide from a polypeptide.</text>
        <dbReference type="EC" id="3.4.14.10"/>
    </reaction>
</comment>
<dbReference type="InterPro" id="IPR036852">
    <property type="entry name" value="Peptidase_S8/S53_dom_sf"/>
</dbReference>
<dbReference type="GO" id="GO:0004252">
    <property type="term" value="F:serine-type endopeptidase activity"/>
    <property type="evidence" value="ECO:0007669"/>
    <property type="project" value="UniProtKB-UniRule"/>
</dbReference>
<evidence type="ECO:0000256" key="9">
    <source>
        <dbReference type="SAM" id="Coils"/>
    </source>
</evidence>
<dbReference type="GO" id="GO:0005829">
    <property type="term" value="C:cytosol"/>
    <property type="evidence" value="ECO:0007669"/>
    <property type="project" value="TreeGrafter"/>
</dbReference>
<evidence type="ECO:0000313" key="14">
    <source>
        <dbReference type="EMBL" id="ORZ23988.1"/>
    </source>
</evidence>
<feature type="active site" description="Charge relay system" evidence="8">
    <location>
        <position position="45"/>
    </location>
</feature>
<dbReference type="InterPro" id="IPR022229">
    <property type="entry name" value="TPPII_Ig-like-2"/>
</dbReference>
<feature type="domain" description="Tripeptidyl peptidase II second Ig-like" evidence="11">
    <location>
        <begin position="814"/>
        <end position="1002"/>
    </location>
</feature>
<dbReference type="PROSITE" id="PS00138">
    <property type="entry name" value="SUBTILASE_SER"/>
    <property type="match status" value="1"/>
</dbReference>
<organism evidence="14 15">
    <name type="scientific">Absidia repens</name>
    <dbReference type="NCBI Taxonomy" id="90262"/>
    <lineage>
        <taxon>Eukaryota</taxon>
        <taxon>Fungi</taxon>
        <taxon>Fungi incertae sedis</taxon>
        <taxon>Mucoromycota</taxon>
        <taxon>Mucoromycotina</taxon>
        <taxon>Mucoromycetes</taxon>
        <taxon>Mucorales</taxon>
        <taxon>Cunninghamellaceae</taxon>
        <taxon>Absidia</taxon>
    </lineage>
</organism>
<dbReference type="InterPro" id="IPR023828">
    <property type="entry name" value="Peptidase_S8_Ser-AS"/>
</dbReference>
<dbReference type="InterPro" id="IPR046940">
    <property type="entry name" value="TPPII_Ig-like_sf"/>
</dbReference>
<evidence type="ECO:0000313" key="15">
    <source>
        <dbReference type="Proteomes" id="UP000193560"/>
    </source>
</evidence>
<dbReference type="InterPro" id="IPR048384">
    <property type="entry name" value="TPPII_GBD"/>
</dbReference>
<feature type="domain" description="Tripeptidyl-peptidase II galactose-binding" evidence="13">
    <location>
        <begin position="675"/>
        <end position="773"/>
    </location>
</feature>
<evidence type="ECO:0000256" key="5">
    <source>
        <dbReference type="ARBA" id="ARBA00022670"/>
    </source>
</evidence>
<evidence type="ECO:0000256" key="1">
    <source>
        <dbReference type="ARBA" id="ARBA00001910"/>
    </source>
</evidence>
<dbReference type="STRING" id="90262.A0A1X2IXE8"/>
<dbReference type="PRINTS" id="PR00723">
    <property type="entry name" value="SUBTILISIN"/>
</dbReference>
<dbReference type="EC" id="3.4.14.10" evidence="3"/>
<dbReference type="Pfam" id="PF12580">
    <property type="entry name" value="TPPII"/>
    <property type="match status" value="1"/>
</dbReference>
<comment type="similarity">
    <text evidence="2 8">Belongs to the peptidase S8 family.</text>
</comment>
<dbReference type="InterPro" id="IPR015500">
    <property type="entry name" value="Peptidase_S8_subtilisin-rel"/>
</dbReference>
<feature type="domain" description="Peptidase S8/S53" evidence="10">
    <location>
        <begin position="36"/>
        <end position="507"/>
    </location>
</feature>
<dbReference type="Gene3D" id="3.40.50.200">
    <property type="entry name" value="Peptidase S8/S53 domain"/>
    <property type="match status" value="1"/>
</dbReference>
<keyword evidence="5 8" id="KW-0645">Protease</keyword>
<keyword evidence="7 8" id="KW-0720">Serine protease</keyword>
<evidence type="ECO:0000256" key="6">
    <source>
        <dbReference type="ARBA" id="ARBA00022801"/>
    </source>
</evidence>
<feature type="active site" description="Charge relay system" evidence="8">
    <location>
        <position position="280"/>
    </location>
</feature>
<dbReference type="EMBL" id="MCGE01000002">
    <property type="protein sequence ID" value="ORZ23988.1"/>
    <property type="molecule type" value="Genomic_DNA"/>
</dbReference>
<evidence type="ECO:0000259" key="10">
    <source>
        <dbReference type="Pfam" id="PF00082"/>
    </source>
</evidence>
<accession>A0A1X2IXE8</accession>
<keyword evidence="15" id="KW-1185">Reference proteome</keyword>
<dbReference type="OrthoDB" id="10256524at2759"/>
<dbReference type="Gene3D" id="1.25.40.710">
    <property type="match status" value="1"/>
</dbReference>
<gene>
    <name evidence="14" type="ORF">BCR42DRAFT_341949</name>
</gene>
<dbReference type="InterPro" id="IPR000209">
    <property type="entry name" value="Peptidase_S8/S53_dom"/>
</dbReference>
<dbReference type="Proteomes" id="UP000193560">
    <property type="component" value="Unassembled WGS sequence"/>
</dbReference>
<feature type="domain" description="Tripeptidyl-peptidase II first Ig-like" evidence="12">
    <location>
        <begin position="536"/>
        <end position="658"/>
    </location>
</feature>
<sequence>MPLLAKPINEYPSHGLMPKQDTQAASFVKKYPTHDGRNTVIAILDTGVDPGAAGKFITKKKEKVTTDGKPKIVDLVDCTGGGDVKTSTIVKAISKEINGENVSVIEGLSGRTLILDPKWKNPSGDYRIGLKRAYELFPSELISRLKSERRQNFEVKQAHLIGEAQTRLADFKKKHTDVTEEALLKERDDLEARVEQLKSLMDDYEDPGVLLDCVVFFDGQDWRAVVDVKETGDLRGQPALTDYRKELKYHTFGEEDLLNFSVNIYEDGNILSIVTLSGTHGTHVAGITAANFPDDPTLNGVAPGAQIVSLRIGDARLDSMETGPGITRAAAHLAINKVDLANMSFGESSSSPVDGHFIKLLADEAIGKAGCIFVTSAGNDGPCFSSIGAPAGMHASFITVGAYVKHAQMQAEYALLESVAECPYTWSSRGPSTDGYHGVDIYAPGSAITCVPVYGLNKLDLMNGTSMSSPNACGCIALLVSALKGEKMPYTPYRLKNAIVQTGKDVKDPLGVGFIQVDKSWEYLESYQDHKDLDILFRVAVNKRGSQRGIYLREQEEVSQVQYITTQIKPTFMGEKDPENPEYNRAKFDYDARLALVSTQSWITAPDFLYMHSGGNSFQIKVDPTILGENEFHYGEVLGYDTANPERGPLFRVPVSVVKPVNADNGSLTYQKVEYGPGDIIRRFVHVPEGATDCELTLRVNAASATSPARFMLHLLQLVPNKSQKNKQTYTFLLGSGSYGDPKTGDQVIVKRFAVRGGLNLEVALAQFWSGLGKHSVELNLEFHGVQVAGNLAIGNGVVKLDQEITRLDIAAPVRREPAVDIKVSFDTLRKYTRPTNAVIAPLHPDRNSLPDTKTLYELVLTYKFKAEANSSVTPYFANVMDQLYEHYLAGVFGIVYDANHKVVGHLDVYRHKIKLNAKGDYTIQLQLLTEKHGVLEKLKETVCELDFEASKTVTFNTYRKFSEAFTSDKSTIANKIILERGDQNVLYIAAPSKNSWLPSNAKPGDALVGTLSFQSKSVDGGSYKALYMIPPSPAAEETSSASSSGNKKSDEIISQELADSIMDLQIGALKKLDKKTTAYDTLLAKLESEHANDLTLLNYKMESVWTMKGGNQTDALTGLVGGDKNGGGDFTKAQQDDIMALSEKVLTQINEPELVQFYMRPKPDSTESETAKQLRKTNDKKKQHLIKALQHRVAALVAVIGEGQDYEQQLQKEVDHLALWTSKEGGGDDTSSDIISVLVQVKRERQAGRYGLALKAIKAYMDATSVTSDTVKDLRTMWAVRADIYAKDLSWTLWKDYDTKWNLIRSPPGGPAPF</sequence>
<dbReference type="Pfam" id="PF00082">
    <property type="entry name" value="Peptidase_S8"/>
    <property type="match status" value="1"/>
</dbReference>
<dbReference type="GO" id="GO:0006508">
    <property type="term" value="P:proteolysis"/>
    <property type="evidence" value="ECO:0007669"/>
    <property type="project" value="UniProtKB-KW"/>
</dbReference>
<protein>
    <recommendedName>
        <fullName evidence="3">tripeptidyl-peptidase II</fullName>
        <ecNumber evidence="3">3.4.14.10</ecNumber>
    </recommendedName>
</protein>
<dbReference type="InterPro" id="IPR046939">
    <property type="entry name" value="TPPII_C_sf"/>
</dbReference>